<comment type="similarity">
    <text evidence="1">Belongs to the bacterial solute-binding protein 1 family.</text>
</comment>
<evidence type="ECO:0000313" key="9">
    <source>
        <dbReference type="Proteomes" id="UP000805614"/>
    </source>
</evidence>
<accession>A0ABR7LU97</accession>
<protein>
    <submittedName>
        <fullName evidence="8">Extracellular solute-binding protein</fullName>
    </submittedName>
</protein>
<dbReference type="SUPFAM" id="SSF46785">
    <property type="entry name" value="Winged helix' DNA-binding domain"/>
    <property type="match status" value="1"/>
</dbReference>
<gene>
    <name evidence="8" type="ORF">HKK74_22575</name>
</gene>
<evidence type="ECO:0000256" key="6">
    <source>
        <dbReference type="ARBA" id="ARBA00023163"/>
    </source>
</evidence>
<dbReference type="Pfam" id="PF01547">
    <property type="entry name" value="SBP_bac_1"/>
    <property type="match status" value="1"/>
</dbReference>
<evidence type="ECO:0000256" key="3">
    <source>
        <dbReference type="ARBA" id="ARBA00022729"/>
    </source>
</evidence>
<keyword evidence="3" id="KW-0732">Signal</keyword>
<proteinExistence type="inferred from homology"/>
<feature type="domain" description="HTH gntR-type" evidence="7">
    <location>
        <begin position="6"/>
        <end position="74"/>
    </location>
</feature>
<dbReference type="InterPro" id="IPR036388">
    <property type="entry name" value="WH-like_DNA-bd_sf"/>
</dbReference>
<evidence type="ECO:0000256" key="5">
    <source>
        <dbReference type="ARBA" id="ARBA00023125"/>
    </source>
</evidence>
<dbReference type="SUPFAM" id="SSF53850">
    <property type="entry name" value="Periplasmic binding protein-like II"/>
    <property type="match status" value="1"/>
</dbReference>
<dbReference type="PROSITE" id="PS50949">
    <property type="entry name" value="HTH_GNTR"/>
    <property type="match status" value="1"/>
</dbReference>
<sequence length="475" mass="51103">MESQPTPLYYQLKMRLLEEIRSGTYGTDGRLPTEHELCERYGLSRTPVTRALSELAHEGVVLRRRRRGTFVNPGWLRRGRAQAPELRLVAPGGAWPDHLREAAGHDATLSITAVELPHVHDVLLRAIAEGNGPDLAVVDSVHLAEFARSGFLMPLDDLDADWIAREHDTDFLPPFAEAYRFGGRTLAVHAHADAAGLWFRRDLLEGSEPPADWRGLRTLARRLTTGRARDFRPLVMSGGPAAAETTTYCLTALLASNGATVLAPDAVTLDGPAAVEAMRFLRRLVDDGALPPEVTGYDKHHAARLLAKGAAGICLGGSYDAEEIAAEAGIGMDEVYERFVFAPMPPGPHGGSGVLSGGMVYCVPRQAKRPGLAMRVLRAAVEPDALIRLCTRTGQLPPRRSALTAIAAASPFHAHTAAMLDHMVVRPSSPVYALVSAQLQAMTEDVITRRRSPAAAVARAADLISAITGLPVAGR</sequence>
<keyword evidence="2" id="KW-0813">Transport</keyword>
<dbReference type="InterPro" id="IPR050490">
    <property type="entry name" value="Bact_solute-bd_prot1"/>
</dbReference>
<dbReference type="PRINTS" id="PR00035">
    <property type="entry name" value="HTHGNTR"/>
</dbReference>
<keyword evidence="6" id="KW-0804">Transcription</keyword>
<keyword evidence="9" id="KW-1185">Reference proteome</keyword>
<dbReference type="InterPro" id="IPR006059">
    <property type="entry name" value="SBP"/>
</dbReference>
<dbReference type="PANTHER" id="PTHR43649">
    <property type="entry name" value="ARABINOSE-BINDING PROTEIN-RELATED"/>
    <property type="match status" value="1"/>
</dbReference>
<evidence type="ECO:0000256" key="1">
    <source>
        <dbReference type="ARBA" id="ARBA00008520"/>
    </source>
</evidence>
<dbReference type="RefSeq" id="WP_187245258.1">
    <property type="nucleotide sequence ID" value="NZ_BAAAOK010000019.1"/>
</dbReference>
<dbReference type="Gene3D" id="1.10.10.10">
    <property type="entry name" value="Winged helix-like DNA-binding domain superfamily/Winged helix DNA-binding domain"/>
    <property type="match status" value="1"/>
</dbReference>
<name>A0ABR7LU97_9ACTN</name>
<dbReference type="CDD" id="cd07377">
    <property type="entry name" value="WHTH_GntR"/>
    <property type="match status" value="1"/>
</dbReference>
<evidence type="ECO:0000256" key="4">
    <source>
        <dbReference type="ARBA" id="ARBA00023015"/>
    </source>
</evidence>
<dbReference type="EMBL" id="JABVEC010000017">
    <property type="protein sequence ID" value="MBC6468258.1"/>
    <property type="molecule type" value="Genomic_DNA"/>
</dbReference>
<dbReference type="Gene3D" id="3.40.190.10">
    <property type="entry name" value="Periplasmic binding protein-like II"/>
    <property type="match status" value="1"/>
</dbReference>
<evidence type="ECO:0000256" key="2">
    <source>
        <dbReference type="ARBA" id="ARBA00022448"/>
    </source>
</evidence>
<comment type="caution">
    <text evidence="8">The sequence shown here is derived from an EMBL/GenBank/DDBJ whole genome shotgun (WGS) entry which is preliminary data.</text>
</comment>
<dbReference type="Pfam" id="PF00392">
    <property type="entry name" value="GntR"/>
    <property type="match status" value="1"/>
</dbReference>
<reference evidence="8 9" key="1">
    <citation type="submission" date="2020-06" db="EMBL/GenBank/DDBJ databases">
        <title>Actinomadura xiongansis sp. nov., isolated from soil of Baiyangdian.</title>
        <authorList>
            <person name="Zhang X."/>
        </authorList>
    </citation>
    <scope>NUCLEOTIDE SEQUENCE [LARGE SCALE GENOMIC DNA]</scope>
    <source>
        <strain evidence="8 9">HBUM206468</strain>
    </source>
</reference>
<dbReference type="Proteomes" id="UP000805614">
    <property type="component" value="Unassembled WGS sequence"/>
</dbReference>
<organism evidence="8 9">
    <name type="scientific">Actinomadura alba</name>
    <dbReference type="NCBI Taxonomy" id="406431"/>
    <lineage>
        <taxon>Bacteria</taxon>
        <taxon>Bacillati</taxon>
        <taxon>Actinomycetota</taxon>
        <taxon>Actinomycetes</taxon>
        <taxon>Streptosporangiales</taxon>
        <taxon>Thermomonosporaceae</taxon>
        <taxon>Actinomadura</taxon>
    </lineage>
</organism>
<dbReference type="InterPro" id="IPR036390">
    <property type="entry name" value="WH_DNA-bd_sf"/>
</dbReference>
<evidence type="ECO:0000313" key="8">
    <source>
        <dbReference type="EMBL" id="MBC6468258.1"/>
    </source>
</evidence>
<keyword evidence="5" id="KW-0238">DNA-binding</keyword>
<dbReference type="InterPro" id="IPR000524">
    <property type="entry name" value="Tscrpt_reg_HTH_GntR"/>
</dbReference>
<dbReference type="SMART" id="SM00345">
    <property type="entry name" value="HTH_GNTR"/>
    <property type="match status" value="1"/>
</dbReference>
<keyword evidence="4" id="KW-0805">Transcription regulation</keyword>
<evidence type="ECO:0000259" key="7">
    <source>
        <dbReference type="PROSITE" id="PS50949"/>
    </source>
</evidence>
<dbReference type="PANTHER" id="PTHR43649:SF34">
    <property type="entry name" value="ABC TRANSPORTER PERIPLASMIC-BINDING PROTEIN YCJN-RELATED"/>
    <property type="match status" value="1"/>
</dbReference>